<dbReference type="InterPro" id="IPR037316">
    <property type="entry name" value="Yen1_H3TH"/>
</dbReference>
<dbReference type="AlphaFoldDB" id="A0A2C5Z5U3"/>
<gene>
    <name evidence="6" type="ORF">CDD82_3605</name>
</gene>
<evidence type="ECO:0000256" key="2">
    <source>
        <dbReference type="ARBA" id="ARBA00022801"/>
    </source>
</evidence>
<evidence type="ECO:0000313" key="6">
    <source>
        <dbReference type="EMBL" id="PHH77215.1"/>
    </source>
</evidence>
<dbReference type="Gene3D" id="1.10.150.20">
    <property type="entry name" value="5' to 3' exonuclease, C-terminal subdomain"/>
    <property type="match status" value="1"/>
</dbReference>
<feature type="compositionally biased region" description="Basic and acidic residues" evidence="3">
    <location>
        <begin position="705"/>
        <end position="714"/>
    </location>
</feature>
<dbReference type="Gene3D" id="3.40.50.1010">
    <property type="entry name" value="5'-nuclease"/>
    <property type="match status" value="2"/>
</dbReference>
<dbReference type="SMART" id="SM00484">
    <property type="entry name" value="XPGI"/>
    <property type="match status" value="1"/>
</dbReference>
<dbReference type="PANTHER" id="PTHR11081">
    <property type="entry name" value="FLAP ENDONUCLEASE FAMILY MEMBER"/>
    <property type="match status" value="1"/>
</dbReference>
<organism evidence="6 7">
    <name type="scientific">Ophiocordyceps australis</name>
    <dbReference type="NCBI Taxonomy" id="1399860"/>
    <lineage>
        <taxon>Eukaryota</taxon>
        <taxon>Fungi</taxon>
        <taxon>Dikarya</taxon>
        <taxon>Ascomycota</taxon>
        <taxon>Pezizomycotina</taxon>
        <taxon>Sordariomycetes</taxon>
        <taxon>Hypocreomycetidae</taxon>
        <taxon>Hypocreales</taxon>
        <taxon>Ophiocordycipitaceae</taxon>
        <taxon>Ophiocordyceps</taxon>
    </lineage>
</organism>
<dbReference type="FunFam" id="3.40.50.1010:FF:000037">
    <property type="entry name" value="Rad2-like endonuclease, putative (AFU_orthologue AFUA_3G13260)"/>
    <property type="match status" value="1"/>
</dbReference>
<accession>A0A2C5Z5U3</accession>
<name>A0A2C5Z5U3_9HYPO</name>
<dbReference type="InterPro" id="IPR041177">
    <property type="entry name" value="GEN1_C"/>
</dbReference>
<dbReference type="SUPFAM" id="SSF88723">
    <property type="entry name" value="PIN domain-like"/>
    <property type="match status" value="1"/>
</dbReference>
<feature type="region of interest" description="Disordered" evidence="3">
    <location>
        <begin position="612"/>
        <end position="637"/>
    </location>
</feature>
<keyword evidence="7" id="KW-1185">Reference proteome</keyword>
<dbReference type="InterPro" id="IPR006084">
    <property type="entry name" value="XPG/Rad2"/>
</dbReference>
<feature type="region of interest" description="Disordered" evidence="3">
    <location>
        <begin position="659"/>
        <end position="686"/>
    </location>
</feature>
<dbReference type="InterPro" id="IPR029060">
    <property type="entry name" value="PIN-like_dom_sf"/>
</dbReference>
<evidence type="ECO:0000313" key="7">
    <source>
        <dbReference type="Proteomes" id="UP000224854"/>
    </source>
</evidence>
<reference evidence="6 7" key="1">
    <citation type="submission" date="2017-06" db="EMBL/GenBank/DDBJ databases">
        <title>Ant-infecting Ophiocordyceps genomes reveal a high diversity of potential behavioral manipulation genes and a possible major role for enterotoxins.</title>
        <authorList>
            <person name="De Bekker C."/>
            <person name="Evans H.C."/>
            <person name="Brachmann A."/>
            <person name="Hughes D.P."/>
        </authorList>
    </citation>
    <scope>NUCLEOTIDE SEQUENCE [LARGE SCALE GENOMIC DNA]</scope>
    <source>
        <strain evidence="6 7">1348a</strain>
    </source>
</reference>
<dbReference type="Pfam" id="PF18380">
    <property type="entry name" value="GEN1_C"/>
    <property type="match status" value="1"/>
</dbReference>
<dbReference type="InterPro" id="IPR006085">
    <property type="entry name" value="XPG_DNA_repair_N"/>
</dbReference>
<evidence type="ECO:0000256" key="3">
    <source>
        <dbReference type="SAM" id="MobiDB-lite"/>
    </source>
</evidence>
<dbReference type="GO" id="GO:0008821">
    <property type="term" value="F:crossover junction DNA endonuclease activity"/>
    <property type="evidence" value="ECO:0007669"/>
    <property type="project" value="InterPro"/>
</dbReference>
<protein>
    <recommendedName>
        <fullName evidence="8">XPG-I domain-containing protein</fullName>
    </recommendedName>
</protein>
<evidence type="ECO:0000259" key="4">
    <source>
        <dbReference type="SMART" id="SM00484"/>
    </source>
</evidence>
<proteinExistence type="predicted"/>
<dbReference type="PANTHER" id="PTHR11081:SF75">
    <property type="entry name" value="ENDONUCLEASE, PUTATIVE (AFU_ORTHOLOGUE AFUA_3G13260)-RELATED"/>
    <property type="match status" value="1"/>
</dbReference>
<evidence type="ECO:0000259" key="5">
    <source>
        <dbReference type="SMART" id="SM00485"/>
    </source>
</evidence>
<keyword evidence="1" id="KW-0540">Nuclease</keyword>
<dbReference type="CDD" id="cd09870">
    <property type="entry name" value="PIN_YEN1"/>
    <property type="match status" value="1"/>
</dbReference>
<dbReference type="Pfam" id="PF00867">
    <property type="entry name" value="XPG_I"/>
    <property type="match status" value="1"/>
</dbReference>
<dbReference type="PRINTS" id="PR00853">
    <property type="entry name" value="XPGRADSUPER"/>
</dbReference>
<dbReference type="Pfam" id="PF00752">
    <property type="entry name" value="XPG_N"/>
    <property type="match status" value="1"/>
</dbReference>
<feature type="compositionally biased region" description="Basic and acidic residues" evidence="3">
    <location>
        <begin position="615"/>
        <end position="632"/>
    </location>
</feature>
<dbReference type="InterPro" id="IPR036279">
    <property type="entry name" value="5-3_exonuclease_C_sf"/>
</dbReference>
<dbReference type="CDD" id="cd09906">
    <property type="entry name" value="H3TH_YEN1"/>
    <property type="match status" value="1"/>
</dbReference>
<dbReference type="Proteomes" id="UP000224854">
    <property type="component" value="Unassembled WGS sequence"/>
</dbReference>
<dbReference type="GO" id="GO:0017108">
    <property type="term" value="F:5'-flap endonuclease activity"/>
    <property type="evidence" value="ECO:0007669"/>
    <property type="project" value="TreeGrafter"/>
</dbReference>
<evidence type="ECO:0000256" key="1">
    <source>
        <dbReference type="ARBA" id="ARBA00022722"/>
    </source>
</evidence>
<feature type="domain" description="XPG-I" evidence="4">
    <location>
        <begin position="108"/>
        <end position="184"/>
    </location>
</feature>
<keyword evidence="2" id="KW-0378">Hydrolase</keyword>
<feature type="domain" description="XPG N-terminal" evidence="5">
    <location>
        <begin position="1"/>
        <end position="95"/>
    </location>
</feature>
<dbReference type="EMBL" id="NJEU01000279">
    <property type="protein sequence ID" value="PHH77215.1"/>
    <property type="molecule type" value="Genomic_DNA"/>
</dbReference>
<dbReference type="InterPro" id="IPR006086">
    <property type="entry name" value="XPG-I_dom"/>
</dbReference>
<feature type="region of interest" description="Disordered" evidence="3">
    <location>
        <begin position="705"/>
        <end position="730"/>
    </location>
</feature>
<comment type="caution">
    <text evidence="6">The sequence shown here is derived from an EMBL/GenBank/DDBJ whole genome shotgun (WGS) entry which is preliminary data.</text>
</comment>
<sequence>MGIKGIYRELGTGKRVSLSKLAADSFGSEGRPFRIAIDVAIWQFQAQAARGGTNPAIRTLFYRLVRLLGTPIQPIFVFDGPHKPAFKRNKRSKKVNGIATAQAKLLIRLFGFVIHDAPGEAEAECALLQQHGIVDAVLSEDVDTIMFGCTNTLRNWSAESKTGSSPTHVSLYNVDDVNLANLGLNREGMVLVALMSGGDYLPEGIPGCGVKVACEAARAGFGRSVCRLKLSDTSGIDSWRSSLIHELRSNNSKHFRCKHPALTIADDFPNLEVLRYYTHPVVSQESTLDSVRQKLAKRQEIDIDSLREFTRETFDWDYRIGAIKFIRVLAPALLVHKIRHEQSGNEAYIKRVHGRRLHASTDATPELRLSYVPCQVVPIDLSREVDEEINYDRQGLALNSDDDFEGGAEDKDGADENKMTAAKTFDVTKPELVWVLEKVVRQCLPKAVQEWDKEQEAKAAKAAAKPSARARMKKSTTAHGALDGFVRVIKPPGRAQATTVESKSQLLGFASAGPRCSPLPPSQTSKQALNLVAREPDEPLEFSGSSPIAPRLSKPANRAEAIIIPSSPAGPFSPVGKPHTPGGALDCNARVSGARKTMAWPFCEDDELPVLSPRKTTDDRSKTLAKKKEAPAKRQQSWTMLKQTSMDLYTKKVVKSAGSVGSTTAKATRKTAGSSSWKDDECSSSDLEPLCSLVTDSVSKRLAVDGKGSMDSRGRSSGTLGRGAAQPRSAPCSVASGFFNIDEEDQGVESWLANGAEELEAVSVRTADKCLDNVPVIDLTAES</sequence>
<dbReference type="OrthoDB" id="2959108at2759"/>
<dbReference type="SMART" id="SM00485">
    <property type="entry name" value="XPGN"/>
    <property type="match status" value="1"/>
</dbReference>
<evidence type="ECO:0008006" key="8">
    <source>
        <dbReference type="Google" id="ProtNLM"/>
    </source>
</evidence>
<dbReference type="GO" id="GO:0006281">
    <property type="term" value="P:DNA repair"/>
    <property type="evidence" value="ECO:0007669"/>
    <property type="project" value="UniProtKB-ARBA"/>
</dbReference>
<dbReference type="SUPFAM" id="SSF47807">
    <property type="entry name" value="5' to 3' exonuclease, C-terminal subdomain"/>
    <property type="match status" value="1"/>
</dbReference>